<dbReference type="Proteomes" id="UP000271925">
    <property type="component" value="Unassembled WGS sequence"/>
</dbReference>
<reference evidence="2 3" key="1">
    <citation type="submission" date="2018-11" db="EMBL/GenBank/DDBJ databases">
        <authorList>
            <person name="Zhou Z."/>
            <person name="Wang G."/>
        </authorList>
    </citation>
    <scope>NUCLEOTIDE SEQUENCE [LARGE SCALE GENOMIC DNA]</scope>
    <source>
        <strain evidence="2 3">KCTC52004</strain>
    </source>
</reference>
<dbReference type="AlphaFoldDB" id="A0A3P1BNU9"/>
<organism evidence="2 3">
    <name type="scientific">Larkinella rosea</name>
    <dbReference type="NCBI Taxonomy" id="2025312"/>
    <lineage>
        <taxon>Bacteria</taxon>
        <taxon>Pseudomonadati</taxon>
        <taxon>Bacteroidota</taxon>
        <taxon>Cytophagia</taxon>
        <taxon>Cytophagales</taxon>
        <taxon>Spirosomataceae</taxon>
        <taxon>Larkinella</taxon>
    </lineage>
</organism>
<comment type="caution">
    <text evidence="2">The sequence shown here is derived from an EMBL/GenBank/DDBJ whole genome shotgun (WGS) entry which is preliminary data.</text>
</comment>
<gene>
    <name evidence="2" type="ORF">EHT25_16915</name>
</gene>
<evidence type="ECO:0000313" key="2">
    <source>
        <dbReference type="EMBL" id="RRB02164.1"/>
    </source>
</evidence>
<dbReference type="InterPro" id="IPR029060">
    <property type="entry name" value="PIN-like_dom_sf"/>
</dbReference>
<name>A0A3P1BNU9_9BACT</name>
<keyword evidence="3" id="KW-1185">Reference proteome</keyword>
<dbReference type="Gene3D" id="3.40.50.1010">
    <property type="entry name" value="5'-nuclease"/>
    <property type="match status" value="1"/>
</dbReference>
<feature type="domain" description="PIN" evidence="1">
    <location>
        <begin position="6"/>
        <end position="128"/>
    </location>
</feature>
<dbReference type="SUPFAM" id="SSF88723">
    <property type="entry name" value="PIN domain-like"/>
    <property type="match status" value="1"/>
</dbReference>
<evidence type="ECO:0000259" key="1">
    <source>
        <dbReference type="Pfam" id="PF01850"/>
    </source>
</evidence>
<accession>A0A3P1BNU9</accession>
<dbReference type="CDD" id="cd09854">
    <property type="entry name" value="PIN_VapC-like"/>
    <property type="match status" value="1"/>
</dbReference>
<dbReference type="EMBL" id="RQJO01000009">
    <property type="protein sequence ID" value="RRB02164.1"/>
    <property type="molecule type" value="Genomic_DNA"/>
</dbReference>
<dbReference type="InterPro" id="IPR002716">
    <property type="entry name" value="PIN_dom"/>
</dbReference>
<proteinExistence type="predicted"/>
<sequence length="139" mass="15969">MTVSRIFIDTAPLIYLLQNHTEFYPKVAEYLSQAVENNVEFETSVLTVSEFCVKPEQTGRYDLIEDFDIFLKELDCRLVDVTLEIAKTASKLRAKYLFLKAVDSLQIATAIENQCDRFLTNDKKLKGIQEIEIIVIAEL</sequence>
<dbReference type="OrthoDB" id="8907463at2"/>
<evidence type="ECO:0000313" key="3">
    <source>
        <dbReference type="Proteomes" id="UP000271925"/>
    </source>
</evidence>
<protein>
    <submittedName>
        <fullName evidence="2">PIN domain-containing protein</fullName>
    </submittedName>
</protein>
<dbReference type="RefSeq" id="WP_124876328.1">
    <property type="nucleotide sequence ID" value="NZ_RQJO01000009.1"/>
</dbReference>
<dbReference type="Pfam" id="PF01850">
    <property type="entry name" value="PIN"/>
    <property type="match status" value="1"/>
</dbReference>